<organism evidence="1 2">
    <name type="scientific">Drosophila albomicans</name>
    <name type="common">Fruit fly</name>
    <dbReference type="NCBI Taxonomy" id="7291"/>
    <lineage>
        <taxon>Eukaryota</taxon>
        <taxon>Metazoa</taxon>
        <taxon>Ecdysozoa</taxon>
        <taxon>Arthropoda</taxon>
        <taxon>Hexapoda</taxon>
        <taxon>Insecta</taxon>
        <taxon>Pterygota</taxon>
        <taxon>Neoptera</taxon>
        <taxon>Endopterygota</taxon>
        <taxon>Diptera</taxon>
        <taxon>Brachycera</taxon>
        <taxon>Muscomorpha</taxon>
        <taxon>Ephydroidea</taxon>
        <taxon>Drosophilidae</taxon>
        <taxon>Drosophila</taxon>
    </lineage>
</organism>
<dbReference type="Proteomes" id="UP000515160">
    <property type="component" value="Chromosome 2R"/>
</dbReference>
<sequence>MGTGYKLNPSEINCHNKMCYTKVAPILVLPTLPPPPPIRPVMTSPAVRGIRRNLFGSCGDGEIDKMLSTQQEKDANYLKQRYNIDLKKLAENCSPQISTFSKNKTDGGKPNLTATSPYARIPGVKGNFRVRKAHNANSNVPKCIANNLSSEMGTNGQQLMQQLQKEDDNERQ</sequence>
<name>A0A6P8XQ10_DROAB</name>
<evidence type="ECO:0000313" key="1">
    <source>
        <dbReference type="Proteomes" id="UP000515160"/>
    </source>
</evidence>
<dbReference type="AlphaFoldDB" id="A0A6P8XQ10"/>
<protein>
    <submittedName>
        <fullName evidence="2">Uncharacterized protein LOC117573962</fullName>
    </submittedName>
</protein>
<reference evidence="2" key="1">
    <citation type="submission" date="2025-08" db="UniProtKB">
        <authorList>
            <consortium name="RefSeq"/>
        </authorList>
    </citation>
    <scope>IDENTIFICATION</scope>
    <source>
        <strain evidence="2">15112-1751.03</strain>
        <tissue evidence="2">Whole Adult</tissue>
    </source>
</reference>
<dbReference type="OrthoDB" id="7865833at2759"/>
<proteinExistence type="predicted"/>
<evidence type="ECO:0000313" key="2">
    <source>
        <dbReference type="RefSeq" id="XP_034113395.1"/>
    </source>
</evidence>
<keyword evidence="1" id="KW-1185">Reference proteome</keyword>
<gene>
    <name evidence="2" type="primary">LOC117573962</name>
</gene>
<accession>A0A6P8XQ10</accession>
<dbReference type="RefSeq" id="XP_034113395.1">
    <property type="nucleotide sequence ID" value="XM_034257504.2"/>
</dbReference>
<dbReference type="GeneID" id="117573962"/>